<dbReference type="GO" id="GO:0005524">
    <property type="term" value="F:ATP binding"/>
    <property type="evidence" value="ECO:0007669"/>
    <property type="project" value="InterPro"/>
</dbReference>
<evidence type="ECO:0000259" key="1">
    <source>
        <dbReference type="Pfam" id="PF01695"/>
    </source>
</evidence>
<dbReference type="Proteomes" id="UP000294886">
    <property type="component" value="Unassembled WGS sequence"/>
</dbReference>
<evidence type="ECO:0000313" key="3">
    <source>
        <dbReference type="Proteomes" id="UP000294886"/>
    </source>
</evidence>
<gene>
    <name evidence="2" type="ORF">EV203_1448</name>
</gene>
<proteinExistence type="predicted"/>
<accession>A0A4R2J9C1</accession>
<feature type="domain" description="IstB-like ATP-binding" evidence="1">
    <location>
        <begin position="5"/>
        <end position="43"/>
    </location>
</feature>
<dbReference type="InterPro" id="IPR027417">
    <property type="entry name" value="P-loop_NTPase"/>
</dbReference>
<dbReference type="AlphaFoldDB" id="A0A4R2J9C1"/>
<name>A0A4R2J9C1_9THEO</name>
<dbReference type="EMBL" id="SLWU01000044">
    <property type="protein sequence ID" value="TCO55324.1"/>
    <property type="molecule type" value="Genomic_DNA"/>
</dbReference>
<protein>
    <submittedName>
        <fullName evidence="2">IstB-like ATP binding protein</fullName>
    </submittedName>
</protein>
<evidence type="ECO:0000313" key="2">
    <source>
        <dbReference type="EMBL" id="TCO55324.1"/>
    </source>
</evidence>
<sequence>MAMLGTGKTHLATAIGVEACKKGYNVKFFRTAALVNRLVEARKEWVNIFYDEQMTAAIIDRLIPHCYLLIFDGQSYRMKQSLMKQLS</sequence>
<comment type="caution">
    <text evidence="2">The sequence shown here is derived from an EMBL/GenBank/DDBJ whole genome shotgun (WGS) entry which is preliminary data.</text>
</comment>
<reference evidence="2 3" key="1">
    <citation type="submission" date="2019-03" db="EMBL/GenBank/DDBJ databases">
        <title>Genomic Encyclopedia of Type Strains, Phase IV (KMG-IV): sequencing the most valuable type-strain genomes for metagenomic binning, comparative biology and taxonomic classification.</title>
        <authorList>
            <person name="Goeker M."/>
        </authorList>
    </citation>
    <scope>NUCLEOTIDE SEQUENCE [LARGE SCALE GENOMIC DNA]</scope>
    <source>
        <strain evidence="2 3">DSM 13054</strain>
    </source>
</reference>
<organism evidence="2 3">
    <name type="scientific">Caldanaerobacter subterraneus</name>
    <dbReference type="NCBI Taxonomy" id="911092"/>
    <lineage>
        <taxon>Bacteria</taxon>
        <taxon>Bacillati</taxon>
        <taxon>Bacillota</taxon>
        <taxon>Clostridia</taxon>
        <taxon>Thermoanaerobacterales</taxon>
        <taxon>Thermoanaerobacteraceae</taxon>
        <taxon>Caldanaerobacter</taxon>
    </lineage>
</organism>
<dbReference type="Pfam" id="PF01695">
    <property type="entry name" value="IstB_IS21"/>
    <property type="match status" value="1"/>
</dbReference>
<dbReference type="SUPFAM" id="SSF52540">
    <property type="entry name" value="P-loop containing nucleoside triphosphate hydrolases"/>
    <property type="match status" value="1"/>
</dbReference>
<dbReference type="Gene3D" id="3.40.50.300">
    <property type="entry name" value="P-loop containing nucleotide triphosphate hydrolases"/>
    <property type="match status" value="1"/>
</dbReference>
<dbReference type="InterPro" id="IPR002611">
    <property type="entry name" value="IstB_ATP-bd"/>
</dbReference>